<evidence type="ECO:0000313" key="2">
    <source>
        <dbReference type="Proteomes" id="UP000010105"/>
    </source>
</evidence>
<dbReference type="PATRIC" id="fig|1229205.11.peg.1680"/>
<dbReference type="HOGENOM" id="CLU_2033707_0_0_4"/>
<organism evidence="1 2">
    <name type="scientific">Paraburkholderia phenoliruptrix BR3459a</name>
    <dbReference type="NCBI Taxonomy" id="1229205"/>
    <lineage>
        <taxon>Bacteria</taxon>
        <taxon>Pseudomonadati</taxon>
        <taxon>Pseudomonadota</taxon>
        <taxon>Betaproteobacteria</taxon>
        <taxon>Burkholderiales</taxon>
        <taxon>Burkholderiaceae</taxon>
        <taxon>Paraburkholderia</taxon>
    </lineage>
</organism>
<name>K0DL82_9BURK</name>
<reference evidence="1 2" key="1">
    <citation type="journal article" date="2012" name="J. Bacteriol.">
        <title>Complete Genome Sequence of Burkholderia phenoliruptrix BR3459a (CLA1), a Heat-Tolerant, Nitrogen-Fixing Symbiont of Mimosa flocculosa.</title>
        <authorList>
            <person name="de Oliveira Cunha C."/>
            <person name="Goda Zuleta L.F."/>
            <person name="Paula de Almeida L.G."/>
            <person name="Prioli Ciapina L."/>
            <person name="Lustrino Borges W."/>
            <person name="Pitard R.M."/>
            <person name="Baldani J.I."/>
            <person name="Straliotto R."/>
            <person name="de Faria S.M."/>
            <person name="Hungria M."/>
            <person name="Sousa Cavada B."/>
            <person name="Mercante F.M."/>
            <person name="Ribeiro de Vasconcelos A.T."/>
        </authorList>
    </citation>
    <scope>NUCLEOTIDE SEQUENCE [LARGE SCALE GENOMIC DNA]</scope>
    <source>
        <strain evidence="1 2">BR3459a</strain>
    </source>
</reference>
<dbReference type="EMBL" id="CP003863">
    <property type="protein sequence ID" value="AFT85610.1"/>
    <property type="molecule type" value="Genomic_DNA"/>
</dbReference>
<accession>K0DL82</accession>
<dbReference type="AlphaFoldDB" id="K0DL82"/>
<evidence type="ECO:0000313" key="1">
    <source>
        <dbReference type="EMBL" id="AFT85610.1"/>
    </source>
</evidence>
<protein>
    <submittedName>
        <fullName evidence="1">Uncharacterized protein</fullName>
    </submittedName>
</protein>
<sequence length="121" mass="13797">MSCAARYSETTSLEFILNPFKFFSRTTLRKSRRSRLPTFITWKARFDDLQSCASKVPSLAYFAASRLCFTISYPTVIPHLHSRAVRTRTSRTSTPGFACLSRIEALRPRSFVPSPPFPLTL</sequence>
<proteinExistence type="predicted"/>
<dbReference type="Proteomes" id="UP000010105">
    <property type="component" value="Chromosome 1"/>
</dbReference>
<gene>
    <name evidence="1" type="ORF">BUPH_02039</name>
</gene>
<dbReference type="KEGG" id="bpx:BUPH_02039"/>